<dbReference type="PROSITE" id="PS00028">
    <property type="entry name" value="ZINC_FINGER_C2H2_1"/>
    <property type="match status" value="2"/>
</dbReference>
<dbReference type="PROSITE" id="PS50157">
    <property type="entry name" value="ZINC_FINGER_C2H2_2"/>
    <property type="match status" value="2"/>
</dbReference>
<name>A0A1Y2CFQ0_9FUNG</name>
<keyword evidence="1" id="KW-0863">Zinc-finger</keyword>
<protein>
    <recommendedName>
        <fullName evidence="3">C2H2-type domain-containing protein</fullName>
    </recommendedName>
</protein>
<dbReference type="AlphaFoldDB" id="A0A1Y2CFQ0"/>
<evidence type="ECO:0000313" key="5">
    <source>
        <dbReference type="Proteomes" id="UP000193642"/>
    </source>
</evidence>
<dbReference type="InterPro" id="IPR036236">
    <property type="entry name" value="Znf_C2H2_sf"/>
</dbReference>
<organism evidence="4 5">
    <name type="scientific">Rhizoclosmatium globosum</name>
    <dbReference type="NCBI Taxonomy" id="329046"/>
    <lineage>
        <taxon>Eukaryota</taxon>
        <taxon>Fungi</taxon>
        <taxon>Fungi incertae sedis</taxon>
        <taxon>Chytridiomycota</taxon>
        <taxon>Chytridiomycota incertae sedis</taxon>
        <taxon>Chytridiomycetes</taxon>
        <taxon>Chytridiales</taxon>
        <taxon>Chytriomycetaceae</taxon>
        <taxon>Rhizoclosmatium</taxon>
    </lineage>
</organism>
<dbReference type="GO" id="GO:0008270">
    <property type="term" value="F:zinc ion binding"/>
    <property type="evidence" value="ECO:0007669"/>
    <property type="project" value="UniProtKB-KW"/>
</dbReference>
<sequence>MSLPPVWDLIQSSVMYQSCPSLPSLRDQLHEHKKRYETMENARQQHVTDSNCYGIQQHSVCYPSVATPRPQFVTPPIEAKPQRYMCSSTTLRPSPPYHAAVLQASGFHSTSSALYLTSYPRDTIFLIRNQGPIFTPPLIPSSSHDPVYPVGVDTVPVKRNQHSGLSSSPIVAARPTPPSSHQSPTSQPQEPALRNIIKKMPVKITCEVCGINFSRRNDLYRHNETRHTSGSHKKLHKCDKCETIFSRSDALLRHMKSLHRPIQSSK</sequence>
<feature type="domain" description="C2H2-type" evidence="3">
    <location>
        <begin position="204"/>
        <end position="232"/>
    </location>
</feature>
<gene>
    <name evidence="4" type="ORF">BCR33DRAFT_784461</name>
</gene>
<evidence type="ECO:0000256" key="1">
    <source>
        <dbReference type="PROSITE-ProRule" id="PRU00042"/>
    </source>
</evidence>
<keyword evidence="1" id="KW-0862">Zinc</keyword>
<accession>A0A1Y2CFQ0</accession>
<evidence type="ECO:0000256" key="2">
    <source>
        <dbReference type="SAM" id="MobiDB-lite"/>
    </source>
</evidence>
<dbReference type="Pfam" id="PF00096">
    <property type="entry name" value="zf-C2H2"/>
    <property type="match status" value="2"/>
</dbReference>
<feature type="domain" description="C2H2-type" evidence="3">
    <location>
        <begin position="236"/>
        <end position="264"/>
    </location>
</feature>
<keyword evidence="1" id="KW-0479">Metal-binding</keyword>
<feature type="region of interest" description="Disordered" evidence="2">
    <location>
        <begin position="159"/>
        <end position="192"/>
    </location>
</feature>
<dbReference type="Proteomes" id="UP000193642">
    <property type="component" value="Unassembled WGS sequence"/>
</dbReference>
<dbReference type="SUPFAM" id="SSF57667">
    <property type="entry name" value="beta-beta-alpha zinc fingers"/>
    <property type="match status" value="1"/>
</dbReference>
<dbReference type="SMART" id="SM00355">
    <property type="entry name" value="ZnF_C2H2"/>
    <property type="match status" value="2"/>
</dbReference>
<evidence type="ECO:0000313" key="4">
    <source>
        <dbReference type="EMBL" id="ORY45727.1"/>
    </source>
</evidence>
<keyword evidence="5" id="KW-1185">Reference proteome</keyword>
<dbReference type="EMBL" id="MCGO01000019">
    <property type="protein sequence ID" value="ORY45727.1"/>
    <property type="molecule type" value="Genomic_DNA"/>
</dbReference>
<evidence type="ECO:0000259" key="3">
    <source>
        <dbReference type="PROSITE" id="PS50157"/>
    </source>
</evidence>
<feature type="compositionally biased region" description="Low complexity" evidence="2">
    <location>
        <begin position="179"/>
        <end position="191"/>
    </location>
</feature>
<dbReference type="Gene3D" id="3.30.160.60">
    <property type="entry name" value="Classic Zinc Finger"/>
    <property type="match status" value="1"/>
</dbReference>
<dbReference type="OrthoDB" id="8922241at2759"/>
<comment type="caution">
    <text evidence="4">The sequence shown here is derived from an EMBL/GenBank/DDBJ whole genome shotgun (WGS) entry which is preliminary data.</text>
</comment>
<proteinExistence type="predicted"/>
<reference evidence="4 5" key="1">
    <citation type="submission" date="2016-07" db="EMBL/GenBank/DDBJ databases">
        <title>Pervasive Adenine N6-methylation of Active Genes in Fungi.</title>
        <authorList>
            <consortium name="DOE Joint Genome Institute"/>
            <person name="Mondo S.J."/>
            <person name="Dannebaum R.O."/>
            <person name="Kuo R.C."/>
            <person name="Labutti K."/>
            <person name="Haridas S."/>
            <person name="Kuo A."/>
            <person name="Salamov A."/>
            <person name="Ahrendt S.R."/>
            <person name="Lipzen A."/>
            <person name="Sullivan W."/>
            <person name="Andreopoulos W.B."/>
            <person name="Clum A."/>
            <person name="Lindquist E."/>
            <person name="Daum C."/>
            <person name="Ramamoorthy G.K."/>
            <person name="Gryganskyi A."/>
            <person name="Culley D."/>
            <person name="Magnuson J.K."/>
            <person name="James T.Y."/>
            <person name="O'Malley M.A."/>
            <person name="Stajich J.E."/>
            <person name="Spatafora J.W."/>
            <person name="Visel A."/>
            <person name="Grigoriev I.V."/>
        </authorList>
    </citation>
    <scope>NUCLEOTIDE SEQUENCE [LARGE SCALE GENOMIC DNA]</scope>
    <source>
        <strain evidence="4 5">JEL800</strain>
    </source>
</reference>
<dbReference type="InterPro" id="IPR013087">
    <property type="entry name" value="Znf_C2H2_type"/>
</dbReference>